<dbReference type="Pfam" id="PF19317">
    <property type="entry name" value="Gag_p24_C"/>
    <property type="match status" value="1"/>
</dbReference>
<comment type="subcellular location">
    <molecule>Matrix protein p17</molecule>
    <subcellularLocation>
        <location evidence="28">Virion membrane</location>
        <topology evidence="28">Lipid-anchor</topology>
    </subcellularLocation>
    <subcellularLocation>
        <location evidence="28">Host nucleus</location>
    </subcellularLocation>
    <subcellularLocation>
        <location evidence="28">Host cytoplasm</location>
    </subcellularLocation>
</comment>
<evidence type="ECO:0000259" key="30">
    <source>
        <dbReference type="PROSITE" id="PS50158"/>
    </source>
</evidence>
<evidence type="ECO:0000256" key="13">
    <source>
        <dbReference type="ARBA" id="ARBA00022723"/>
    </source>
</evidence>
<evidence type="ECO:0000256" key="19">
    <source>
        <dbReference type="ARBA" id="ARBA00022870"/>
    </source>
</evidence>
<dbReference type="PANTHER" id="PTHR40389:SF4">
    <property type="match status" value="1"/>
</dbReference>
<dbReference type="GO" id="GO:0039702">
    <property type="term" value="P:viral budding via host ESCRT complex"/>
    <property type="evidence" value="ECO:0007669"/>
    <property type="project" value="UniProtKB-KW"/>
</dbReference>
<dbReference type="InterPro" id="IPR001878">
    <property type="entry name" value="Znf_CCHC"/>
</dbReference>
<dbReference type="FunFam" id="4.10.60.10:FF:000001">
    <property type="entry name" value="Gag polyprotein"/>
    <property type="match status" value="1"/>
</dbReference>
<evidence type="ECO:0000256" key="21">
    <source>
        <dbReference type="ARBA" id="ARBA00023046"/>
    </source>
</evidence>
<dbReference type="SUPFAM" id="SSF47836">
    <property type="entry name" value="Retroviral matrix proteins"/>
    <property type="match status" value="1"/>
</dbReference>
<evidence type="ECO:0000256" key="8">
    <source>
        <dbReference type="ARBA" id="ARBA00022562"/>
    </source>
</evidence>
<dbReference type="GO" id="GO:0003723">
    <property type="term" value="F:RNA binding"/>
    <property type="evidence" value="ECO:0007669"/>
    <property type="project" value="UniProtKB-KW"/>
</dbReference>
<feature type="region of interest" description="Disordered" evidence="29">
    <location>
        <begin position="434"/>
        <end position="499"/>
    </location>
</feature>
<evidence type="ECO:0000256" key="24">
    <source>
        <dbReference type="ARBA" id="ARBA00023200"/>
    </source>
</evidence>
<dbReference type="InterPro" id="IPR036875">
    <property type="entry name" value="Znf_CCHC_sf"/>
</dbReference>
<dbReference type="GO" id="GO:0072494">
    <property type="term" value="C:host multivesicular body"/>
    <property type="evidence" value="ECO:0007669"/>
    <property type="project" value="UniProtKB-SubCell"/>
</dbReference>
<evidence type="ECO:0000256" key="6">
    <source>
        <dbReference type="ARBA" id="ARBA00022553"/>
    </source>
</evidence>
<proteinExistence type="inferred from homology"/>
<feature type="compositionally biased region" description="Pro residues" evidence="29">
    <location>
        <begin position="452"/>
        <end position="461"/>
    </location>
</feature>
<keyword evidence="11" id="KW-1198">Viral budding</keyword>
<evidence type="ECO:0000256" key="4">
    <source>
        <dbReference type="ARBA" id="ARBA00022462"/>
    </source>
</evidence>
<dbReference type="SUPFAM" id="SSF47353">
    <property type="entry name" value="Retrovirus capsid dimerization domain-like"/>
    <property type="match status" value="1"/>
</dbReference>
<evidence type="ECO:0000256" key="15">
    <source>
        <dbReference type="ARBA" id="ARBA00022758"/>
    </source>
</evidence>
<evidence type="ECO:0000256" key="20">
    <source>
        <dbReference type="ARBA" id="ARBA00022884"/>
    </source>
</evidence>
<dbReference type="InterPro" id="IPR008919">
    <property type="entry name" value="Retrov_capsid_N"/>
</dbReference>
<dbReference type="Gene3D" id="1.10.375.10">
    <property type="entry name" value="Human Immunodeficiency Virus Type 1 Capsid Protein"/>
    <property type="match status" value="1"/>
</dbReference>
<sequence>MGARASILRGEKLDKWEKIRLRPGGKKHYMLKHLVWASRELDRFALNPGLLETSEGCKQIMKQLQPALQTGTEELRSLHNTVATLYCVHAQIEVRDTKEALDKIEEEQNKSQQKPQQEGAAGGKISQNYPIVQNLQGQMVHQAISPRTLNAWVKVIEEKAFSPEVIPMFTALSEGATPQDLNTMLNTVGGHQAAMQMLKDTINEEAAEWDRIHPVHAGPVAPGQMREPRGSDIAGTTSTLQEQIAWMTSNPPVPVGEIYKRWIILGLNKIVRMYSPVSILDIRQGPKEPFRDYVDRFFKTLRAEQATQDVKNWMTDTLLVQNANPDCKTILKALGPGATLEEMMTACQGVGGPGHKARVLAEAMSQANSNIMMQRSNFKGSKRIVKCFNCGKEGHIARNCRAPRRKGCWKCGKEGHQMKDCTTERQANFLGRLWPSHKGRPGNFLQNRPEPTALPPEPTAPPAESFRFEETTPAPRQEPKDRETLTSLKSLFGSDPLSQ</sequence>
<dbReference type="InterPro" id="IPR014817">
    <property type="entry name" value="Gag_p6"/>
</dbReference>
<evidence type="ECO:0000313" key="31">
    <source>
        <dbReference type="EMBL" id="ACU31626.1"/>
    </source>
</evidence>
<keyword evidence="25" id="KW-0449">Lipoprotein</keyword>
<dbReference type="Pfam" id="PF00540">
    <property type="entry name" value="Gag_p17"/>
    <property type="match status" value="1"/>
</dbReference>
<dbReference type="InterPro" id="IPR008916">
    <property type="entry name" value="Retrov_capsid_C"/>
</dbReference>
<dbReference type="InterPro" id="IPR012344">
    <property type="entry name" value="Matrix_HIV/RSV_N"/>
</dbReference>
<evidence type="ECO:0000256" key="28">
    <source>
        <dbReference type="RuleBase" id="RU004487"/>
    </source>
</evidence>
<dbReference type="GO" id="GO:0020002">
    <property type="term" value="C:host cell plasma membrane"/>
    <property type="evidence" value="ECO:0007669"/>
    <property type="project" value="UniProtKB-SubCell"/>
</dbReference>
<keyword evidence="18 28" id="KW-0946">Virion</keyword>
<evidence type="ECO:0000256" key="9">
    <source>
        <dbReference type="ARBA" id="ARBA00022581"/>
    </source>
</evidence>
<evidence type="ECO:0000256" key="14">
    <source>
        <dbReference type="ARBA" id="ARBA00022737"/>
    </source>
</evidence>
<keyword evidence="20 28" id="KW-0694">RNA-binding</keyword>
<evidence type="ECO:0000256" key="29">
    <source>
        <dbReference type="SAM" id="MobiDB-lite"/>
    </source>
</evidence>
<dbReference type="GO" id="GO:0005198">
    <property type="term" value="F:structural molecule activity"/>
    <property type="evidence" value="ECO:0007669"/>
    <property type="project" value="InterPro"/>
</dbReference>
<organism evidence="31">
    <name type="scientific">Human immunodeficiency virus type 1</name>
    <name type="common">HIV-1</name>
    <dbReference type="NCBI Taxonomy" id="11676"/>
    <lineage>
        <taxon>Viruses</taxon>
        <taxon>Riboviria</taxon>
        <taxon>Pararnavirae</taxon>
        <taxon>Artverviricota</taxon>
        <taxon>Revtraviricetes</taxon>
        <taxon>Ortervirales</taxon>
        <taxon>Retroviridae</taxon>
        <taxon>Orthoretrovirinae</taxon>
        <taxon>Lentivirus</taxon>
        <taxon>Lentivirus humimdef1</taxon>
    </lineage>
</organism>
<dbReference type="PANTHER" id="PTHR40389">
    <property type="entry name" value="ENDOGENOUS RETROVIRUS GROUP K MEMBER 24 GAG POLYPROTEIN-RELATED"/>
    <property type="match status" value="1"/>
</dbReference>
<keyword evidence="17 28" id="KW-0862">Zinc</keyword>
<evidence type="ECO:0000256" key="26">
    <source>
        <dbReference type="ARBA" id="ARBA00037826"/>
    </source>
</evidence>
<keyword evidence="5" id="KW-1032">Host cell membrane</keyword>
<dbReference type="SMART" id="SM00343">
    <property type="entry name" value="ZnF_C2HC"/>
    <property type="match status" value="2"/>
</dbReference>
<evidence type="ECO:0000256" key="25">
    <source>
        <dbReference type="ARBA" id="ARBA00023288"/>
    </source>
</evidence>
<dbReference type="Gene3D" id="1.10.1200.30">
    <property type="match status" value="1"/>
</dbReference>
<keyword evidence="12" id="KW-0519">Myristate</keyword>
<dbReference type="GO" id="GO:0019013">
    <property type="term" value="C:viral nucleocapsid"/>
    <property type="evidence" value="ECO:0007669"/>
    <property type="project" value="UniProtKB-KW"/>
</dbReference>
<keyword evidence="7 28" id="KW-0167">Capsid protein</keyword>
<dbReference type="Gene3D" id="1.20.5.760">
    <property type="entry name" value="Single helix bin"/>
    <property type="match status" value="1"/>
</dbReference>
<evidence type="ECO:0000256" key="17">
    <source>
        <dbReference type="ARBA" id="ARBA00022833"/>
    </source>
</evidence>
<gene>
    <name evidence="31" type="primary">gag</name>
</gene>
<comment type="similarity">
    <text evidence="3">Belongs to the primate lentivirus group gag polyprotein family.</text>
</comment>
<dbReference type="SUPFAM" id="SSF47943">
    <property type="entry name" value="Retrovirus capsid protein, N-terminal core domain"/>
    <property type="match status" value="1"/>
</dbReference>
<evidence type="ECO:0000256" key="16">
    <source>
        <dbReference type="ARBA" id="ARBA00022771"/>
    </source>
</evidence>
<keyword evidence="22 28" id="KW-0543">Viral nucleoprotein</keyword>
<dbReference type="InterPro" id="IPR010999">
    <property type="entry name" value="Retrovr_matrix"/>
</dbReference>
<dbReference type="Pfam" id="PF00607">
    <property type="entry name" value="Gag_p24"/>
    <property type="match status" value="1"/>
</dbReference>
<dbReference type="InterPro" id="IPR000071">
    <property type="entry name" value="Lentvrl_matrix_N"/>
</dbReference>
<keyword evidence="9 28" id="KW-0945">Host-virus interaction</keyword>
<evidence type="ECO:0000256" key="22">
    <source>
        <dbReference type="ARBA" id="ARBA00023086"/>
    </source>
</evidence>
<dbReference type="InterPro" id="IPR050195">
    <property type="entry name" value="Primate_lentivir_Gag_pol-like"/>
</dbReference>
<dbReference type="GO" id="GO:0008270">
    <property type="term" value="F:zinc ion binding"/>
    <property type="evidence" value="ECO:0007669"/>
    <property type="project" value="UniProtKB-KW"/>
</dbReference>
<dbReference type="Gene3D" id="6.10.250.390">
    <property type="match status" value="1"/>
</dbReference>
<keyword evidence="15" id="KW-0688">Ribosomal frameshifting</keyword>
<evidence type="ECO:0000256" key="11">
    <source>
        <dbReference type="ARBA" id="ARBA00022637"/>
    </source>
</evidence>
<dbReference type="FunFam" id="1.10.1200.30:FF:000001">
    <property type="entry name" value="Gag polyprotein"/>
    <property type="match status" value="1"/>
</dbReference>
<dbReference type="Pfam" id="PF08705">
    <property type="entry name" value="Gag_p6"/>
    <property type="match status" value="1"/>
</dbReference>
<evidence type="ECO:0000256" key="23">
    <source>
        <dbReference type="ARBA" id="ARBA00023136"/>
    </source>
</evidence>
<comment type="PTM">
    <molecule>Gag-Pol polyprotein</molecule>
    <text evidence="28">Specific enzymatic cleavages by the viral protease yield mature proteins.</text>
</comment>
<dbReference type="SUPFAM" id="SSF57756">
    <property type="entry name" value="Retrovirus zinc finger-like domains"/>
    <property type="match status" value="1"/>
</dbReference>
<evidence type="ECO:0000256" key="18">
    <source>
        <dbReference type="ARBA" id="ARBA00022844"/>
    </source>
</evidence>
<organismHost>
    <name type="scientific">Homo sapiens</name>
    <name type="common">Human</name>
    <dbReference type="NCBI Taxonomy" id="9606"/>
</organismHost>
<keyword evidence="16 27" id="KW-0863">Zinc-finger</keyword>
<dbReference type="Gene3D" id="4.10.60.10">
    <property type="entry name" value="Zinc finger, CCHC-type"/>
    <property type="match status" value="1"/>
</dbReference>
<keyword evidence="14" id="KW-0677">Repeat</keyword>
<evidence type="ECO:0000256" key="3">
    <source>
        <dbReference type="ARBA" id="ARBA00008364"/>
    </source>
</evidence>
<evidence type="ECO:0000256" key="2">
    <source>
        <dbReference type="ARBA" id="ARBA00004560"/>
    </source>
</evidence>
<dbReference type="GO" id="GO:0055036">
    <property type="term" value="C:virion membrane"/>
    <property type="evidence" value="ECO:0007669"/>
    <property type="project" value="UniProtKB-SubCell"/>
</dbReference>
<evidence type="ECO:0000256" key="27">
    <source>
        <dbReference type="PROSITE-ProRule" id="PRU00047"/>
    </source>
</evidence>
<dbReference type="GO" id="GO:0042025">
    <property type="term" value="C:host cell nucleus"/>
    <property type="evidence" value="ECO:0007669"/>
    <property type="project" value="UniProtKB-SubCell"/>
</dbReference>
<dbReference type="Pfam" id="PF00098">
    <property type="entry name" value="zf-CCHC"/>
    <property type="match status" value="2"/>
</dbReference>
<keyword evidence="6" id="KW-0597">Phosphoprotein</keyword>
<reference evidence="31" key="1">
    <citation type="journal article" date="2009" name="Nature">
        <title>Adaptation of HIV-1 to human leukocyte antigen class I.</title>
        <authorList>
            <person name="Kawashima Y."/>
            <person name="Pfafferott K."/>
            <person name="Frater J."/>
            <person name="Matthews P."/>
            <person name="Payne R."/>
            <person name="Addo M."/>
            <person name="Gatanaga H."/>
            <person name="Fujiwara M."/>
            <person name="Hachiya A."/>
            <person name="Koizumi H."/>
            <person name="Kuse N."/>
            <person name="Oka S."/>
            <person name="Duda A."/>
            <person name="Prendergast A."/>
            <person name="Crawford H."/>
            <person name="Leslie A."/>
            <person name="Brumme Z."/>
            <person name="Brumme C."/>
            <person name="Allen T."/>
            <person name="Brander C."/>
            <person name="Kaslow R."/>
            <person name="Tang J."/>
            <person name="Hunter E."/>
            <person name="Allen S."/>
            <person name="Mulenga J."/>
            <person name="Branch S."/>
            <person name="Roach T."/>
            <person name="John M."/>
            <person name="Mallal S."/>
            <person name="Ogwu A."/>
            <person name="Shapiro R."/>
            <person name="Prado J.G."/>
            <person name="Fidler S."/>
            <person name="Weber J."/>
            <person name="Pybus O.G."/>
            <person name="Klenerman P."/>
            <person name="Ndung'u T."/>
            <person name="Phillips R."/>
            <person name="Heckerman D."/>
            <person name="Harrigan P.R."/>
            <person name="Walker B.D."/>
            <person name="Takiguchi M."/>
            <person name="Goulder P."/>
        </authorList>
    </citation>
    <scope>NUCLEOTIDE SEQUENCE</scope>
    <source>
        <strain evidence="31">ZM225M</strain>
    </source>
</reference>
<dbReference type="Gene3D" id="1.10.150.90">
    <property type="entry name" value="Immunodeficiency lentiviruses, gag gene matrix protein p17"/>
    <property type="match status" value="1"/>
</dbReference>
<evidence type="ECO:0000256" key="1">
    <source>
        <dbReference type="ARBA" id="ARBA00004425"/>
    </source>
</evidence>
<dbReference type="InterPro" id="IPR045345">
    <property type="entry name" value="Gag_p24_C"/>
</dbReference>
<keyword evidence="21" id="KW-1039">Host endosome</keyword>
<evidence type="ECO:0000256" key="10">
    <source>
        <dbReference type="ARBA" id="ARBA00022612"/>
    </source>
</evidence>
<keyword evidence="4" id="KW-1187">Viral budding via the host ESCRT complexes</keyword>
<dbReference type="PRINTS" id="PR00234">
    <property type="entry name" value="HIV1MATRIX"/>
</dbReference>
<dbReference type="EMBL" id="FJ606286">
    <property type="protein sequence ID" value="ACU31626.1"/>
    <property type="molecule type" value="Genomic_RNA"/>
</dbReference>
<keyword evidence="8 28" id="KW-1048">Host nucleus</keyword>
<evidence type="ECO:0000256" key="7">
    <source>
        <dbReference type="ARBA" id="ARBA00022561"/>
    </source>
</evidence>
<keyword evidence="10" id="KW-1188">Viral release from host cell</keyword>
<feature type="domain" description="CCHC-type" evidence="30">
    <location>
        <begin position="386"/>
        <end position="401"/>
    </location>
</feature>
<comment type="subcellular location">
    <subcellularLocation>
        <location evidence="1">Host cell membrane</location>
        <topology evidence="1">Lipid-anchor</topology>
    </subcellularLocation>
    <subcellularLocation>
        <location evidence="2">Host endosome</location>
        <location evidence="2">Host multivesicular body</location>
    </subcellularLocation>
    <subcellularLocation>
        <location evidence="26">Virion membrane</location>
        <topology evidence="26">Lipid-anchor</topology>
    </subcellularLocation>
    <subcellularLocation>
        <location evidence="28">Virion</location>
    </subcellularLocation>
    <subcellularLocation>
        <location evidence="28">Host cytoplasm</location>
    </subcellularLocation>
    <subcellularLocation>
        <location evidence="28">Host nucleus</location>
    </subcellularLocation>
</comment>
<feature type="region of interest" description="Disordered" evidence="29">
    <location>
        <begin position="105"/>
        <end position="124"/>
    </location>
</feature>
<keyword evidence="24 28" id="KW-1035">Host cytoplasm</keyword>
<keyword evidence="23" id="KW-0472">Membrane</keyword>
<dbReference type="GO" id="GO:0075523">
    <property type="term" value="P:viral translational frameshifting"/>
    <property type="evidence" value="ECO:0007669"/>
    <property type="project" value="UniProtKB-KW"/>
</dbReference>
<protein>
    <recommendedName>
        <fullName evidence="28">Gag polyprotein</fullName>
    </recommendedName>
    <component>
        <recommendedName>
            <fullName evidence="28">Matrix protein p17</fullName>
            <shortName evidence="28">MA</shortName>
        </recommendedName>
    </component>
</protein>
<feature type="domain" description="CCHC-type" evidence="30">
    <location>
        <begin position="408"/>
        <end position="421"/>
    </location>
</feature>
<keyword evidence="19" id="KW-1043">Host membrane</keyword>
<evidence type="ECO:0000256" key="12">
    <source>
        <dbReference type="ARBA" id="ARBA00022707"/>
    </source>
</evidence>
<name>C7AS15_HV1</name>
<keyword evidence="13 28" id="KW-0479">Metal-binding</keyword>
<accession>C7AS15</accession>
<dbReference type="FunFam" id="1.10.375.10:FF:000001">
    <property type="entry name" value="Gag polyprotein"/>
    <property type="match status" value="1"/>
</dbReference>
<dbReference type="PROSITE" id="PS50158">
    <property type="entry name" value="ZF_CCHC"/>
    <property type="match status" value="2"/>
</dbReference>
<evidence type="ECO:0000256" key="5">
    <source>
        <dbReference type="ARBA" id="ARBA00022511"/>
    </source>
</evidence>